<sequence length="742" mass="75638">MADAFDLADFERFKSRNLLPRAGGRGGPPVAVGNPFERPAAEFDPDDFAKFKAEATARAAPIGGGEAFLRGAEQGATFGFGDEARGLLAASPMRQQIDAGPGDGSIGDRLRQVAAWNLRNGPLGLIAQGAEGAARYLRAEAGATEAYDAAVAANRQDLVRAREQHPYLTGGGEVAGGVAATLPLMAAAPAAFGVGGSTIGRQMAMAGGSGVALGGLTGFGQGEGESIDRAVNAGWGAAAGAVGGAAGVPAGAALSRAVRGAASLLPERVSGLSARTTKEAARALTEAGPDAVQARLAELGPGGMLLDAAQPFLGRAQGLAANPGAPGEKVVSTLRARDAGTDARLARGLEEAVGPAPVPSQVEAQFVDKRAAAGPLYERALTHEGAIDTTEALTEIGQRLNTAAGAERAALLRARDLLTQQTDRGLVPRSDARYLHNAKGALDELIDFGDQTIGVPRGALSKEDGALARVRGRLNGALEAQVPGYADANLAYRTAARASEALESGQRVLGGGDRAIHPADFAADLVGRPIEQQAALRAGVRADLDRTVGNAANDLTALSGELKRPADWNRQKLETTFGRDAVDALAVTIDANAAMRQSFNDVARGSQTAQRSRGADAMSVRDLIPSGKDAGLTAVAAAIGGWPAAAAPAALRGARIGLNAVGRASDRARNAEFADILTRQGADRDVLVSQLVALLEGRATRGIVPGSYADALARQGAGSLGRERDVVALPRGVLPFGALRVP</sequence>
<dbReference type="KEGG" id="mtea:DK419_15540"/>
<name>A0A2U8WMQ6_9HYPH</name>
<evidence type="ECO:0000313" key="2">
    <source>
        <dbReference type="Proteomes" id="UP000245444"/>
    </source>
</evidence>
<dbReference type="EMBL" id="CP029553">
    <property type="protein sequence ID" value="AWN47545.1"/>
    <property type="molecule type" value="Genomic_DNA"/>
</dbReference>
<keyword evidence="2" id="KW-1185">Reference proteome</keyword>
<protein>
    <submittedName>
        <fullName evidence="1">Uncharacterized protein</fullName>
    </submittedName>
</protein>
<reference evidence="1 2" key="1">
    <citation type="submission" date="2018-05" db="EMBL/GenBank/DDBJ databases">
        <title>Complete Genome Sequence of Methylobacterium sp. 17Sr1-28.</title>
        <authorList>
            <person name="Srinivasan S."/>
        </authorList>
    </citation>
    <scope>NUCLEOTIDE SEQUENCE [LARGE SCALE GENOMIC DNA]</scope>
    <source>
        <strain evidence="1 2">17Sr1-28</strain>
    </source>
</reference>
<dbReference type="OrthoDB" id="8450344at2"/>
<evidence type="ECO:0000313" key="1">
    <source>
        <dbReference type="EMBL" id="AWN47545.1"/>
    </source>
</evidence>
<dbReference type="AlphaFoldDB" id="A0A2U8WMQ6"/>
<organism evidence="1 2">
    <name type="scientific">Methylobacterium terrae</name>
    <dbReference type="NCBI Taxonomy" id="2202827"/>
    <lineage>
        <taxon>Bacteria</taxon>
        <taxon>Pseudomonadati</taxon>
        <taxon>Pseudomonadota</taxon>
        <taxon>Alphaproteobacteria</taxon>
        <taxon>Hyphomicrobiales</taxon>
        <taxon>Methylobacteriaceae</taxon>
        <taxon>Methylobacterium</taxon>
    </lineage>
</organism>
<dbReference type="Proteomes" id="UP000245444">
    <property type="component" value="Chromosome"/>
</dbReference>
<accession>A0A2U8WMQ6</accession>
<gene>
    <name evidence="1" type="ORF">DK419_15540</name>
</gene>
<dbReference type="RefSeq" id="WP_109959870.1">
    <property type="nucleotide sequence ID" value="NZ_CP029553.1"/>
</dbReference>
<proteinExistence type="predicted"/>